<comment type="caution">
    <text evidence="2">The sequence shown here is derived from an EMBL/GenBank/DDBJ whole genome shotgun (WGS) entry which is preliminary data.</text>
</comment>
<dbReference type="Gene3D" id="2.160.10.10">
    <property type="entry name" value="Hexapeptide repeat proteins"/>
    <property type="match status" value="1"/>
</dbReference>
<evidence type="ECO:0000313" key="2">
    <source>
        <dbReference type="EMBL" id="KKM22628.1"/>
    </source>
</evidence>
<reference evidence="2" key="1">
    <citation type="journal article" date="2015" name="Nature">
        <title>Complex archaea that bridge the gap between prokaryotes and eukaryotes.</title>
        <authorList>
            <person name="Spang A."/>
            <person name="Saw J.H."/>
            <person name="Jorgensen S.L."/>
            <person name="Zaremba-Niedzwiedzka K."/>
            <person name="Martijn J."/>
            <person name="Lind A.E."/>
            <person name="van Eijk R."/>
            <person name="Schleper C."/>
            <person name="Guy L."/>
            <person name="Ettema T.J."/>
        </authorList>
    </citation>
    <scope>NUCLEOTIDE SEQUENCE</scope>
</reference>
<gene>
    <name evidence="2" type="ORF">LCGC14_1623320</name>
</gene>
<evidence type="ECO:0000256" key="1">
    <source>
        <dbReference type="SAM" id="MobiDB-lite"/>
    </source>
</evidence>
<sequence>TMLIAPVKIGRGAVTGAGSSITEDVPPDSLSVERAEQKTVPDWAKQRRSRT</sequence>
<dbReference type="AlphaFoldDB" id="A0A0F9KKE6"/>
<dbReference type="SUPFAM" id="SSF51161">
    <property type="entry name" value="Trimeric LpxA-like enzymes"/>
    <property type="match status" value="1"/>
</dbReference>
<feature type="non-terminal residue" evidence="2">
    <location>
        <position position="1"/>
    </location>
</feature>
<name>A0A0F9KKE6_9ZZZZ</name>
<organism evidence="2">
    <name type="scientific">marine sediment metagenome</name>
    <dbReference type="NCBI Taxonomy" id="412755"/>
    <lineage>
        <taxon>unclassified sequences</taxon>
        <taxon>metagenomes</taxon>
        <taxon>ecological metagenomes</taxon>
    </lineage>
</organism>
<protein>
    <submittedName>
        <fullName evidence="2">Uncharacterized protein</fullName>
    </submittedName>
</protein>
<accession>A0A0F9KKE6</accession>
<feature type="region of interest" description="Disordered" evidence="1">
    <location>
        <begin position="14"/>
        <end position="51"/>
    </location>
</feature>
<proteinExistence type="predicted"/>
<dbReference type="InterPro" id="IPR011004">
    <property type="entry name" value="Trimer_LpxA-like_sf"/>
</dbReference>
<dbReference type="EMBL" id="LAZR01013294">
    <property type="protein sequence ID" value="KKM22628.1"/>
    <property type="molecule type" value="Genomic_DNA"/>
</dbReference>